<dbReference type="EMBL" id="JAJKFW010000020">
    <property type="protein sequence ID" value="MCC9642372.1"/>
    <property type="molecule type" value="Genomic_DNA"/>
</dbReference>
<name>A0ABS8NFP8_9BACT</name>
<sequence>MVDPLMLRRGTIALAVVLIGMIGWQVAKNAPGSLPGETSGEVAKQSPELSLGSFAQPSRPSRADDEGESSRDLTLRVGQIGSAPRRDELMTLRTLPESERDWMRAYSNAKGHACRVLTPGASVSSSFSRVRPGQHGELGRPSAITIGLEMANEGRQKLPAVTRQQVLKYFEDHRLSVQPNLYYDEEGRVYFGTDCAAAFYEIERPGYTIEPEPMINVAVSRFRTLGLMGTPDDSGVVIGRTLAMMFAFEKSDATVSGVADSGRQALELMLLHLPQDSTAEDFELEVYITSEERTNLHRLDLGNQAVNSPLPTISSEVRFDKMILMGMYPAEPVVTKIHFRSAGILSMEMIKRLTRGTSDRTAMSLTEILDEFGKLSLEAPVNPTPKYEDAEVAEAARRKYERLRAMREEISRDDAILDSPKRAMMTGLDD</sequence>
<dbReference type="Proteomes" id="UP001430306">
    <property type="component" value="Unassembled WGS sequence"/>
</dbReference>
<feature type="region of interest" description="Disordered" evidence="1">
    <location>
        <begin position="33"/>
        <end position="72"/>
    </location>
</feature>
<reference evidence="2" key="1">
    <citation type="submission" date="2021-11" db="EMBL/GenBank/DDBJ databases">
        <title>Genome sequence.</title>
        <authorList>
            <person name="Sun Q."/>
        </authorList>
    </citation>
    <scope>NUCLEOTIDE SEQUENCE</scope>
    <source>
        <strain evidence="2">JC740</strain>
    </source>
</reference>
<evidence type="ECO:0000313" key="2">
    <source>
        <dbReference type="EMBL" id="MCC9642372.1"/>
    </source>
</evidence>
<dbReference type="RefSeq" id="WP_230273185.1">
    <property type="nucleotide sequence ID" value="NZ_JAJKFW010000020.1"/>
</dbReference>
<proteinExistence type="predicted"/>
<evidence type="ECO:0000313" key="3">
    <source>
        <dbReference type="Proteomes" id="UP001430306"/>
    </source>
</evidence>
<gene>
    <name evidence="2" type="ORF">LOC71_08805</name>
</gene>
<evidence type="ECO:0000256" key="1">
    <source>
        <dbReference type="SAM" id="MobiDB-lite"/>
    </source>
</evidence>
<evidence type="ECO:0008006" key="4">
    <source>
        <dbReference type="Google" id="ProtNLM"/>
    </source>
</evidence>
<feature type="compositionally biased region" description="Basic and acidic residues" evidence="1">
    <location>
        <begin position="61"/>
        <end position="72"/>
    </location>
</feature>
<organism evidence="2 3">
    <name type="scientific">Rhodopirellula halodulae</name>
    <dbReference type="NCBI Taxonomy" id="2894198"/>
    <lineage>
        <taxon>Bacteria</taxon>
        <taxon>Pseudomonadati</taxon>
        <taxon>Planctomycetota</taxon>
        <taxon>Planctomycetia</taxon>
        <taxon>Pirellulales</taxon>
        <taxon>Pirellulaceae</taxon>
        <taxon>Rhodopirellula</taxon>
    </lineage>
</organism>
<protein>
    <recommendedName>
        <fullName evidence="4">Transmembrane protein</fullName>
    </recommendedName>
</protein>
<comment type="caution">
    <text evidence="2">The sequence shown here is derived from an EMBL/GenBank/DDBJ whole genome shotgun (WGS) entry which is preliminary data.</text>
</comment>
<keyword evidence="3" id="KW-1185">Reference proteome</keyword>
<accession>A0ABS8NFP8</accession>